<dbReference type="Proteomes" id="UP001324533">
    <property type="component" value="Chromosome"/>
</dbReference>
<evidence type="ECO:0000313" key="1">
    <source>
        <dbReference type="EMBL" id="WQB70218.1"/>
    </source>
</evidence>
<sequence>MAKLDNLIWGDRDDPRRELAELFPGGDADVPVTVRARDWAREVIAQAGVSSDDELLVIKTLREAEPRLSLKPARYLATQLRG</sequence>
<dbReference type="EMBL" id="CP139779">
    <property type="protein sequence ID" value="WQB70218.1"/>
    <property type="molecule type" value="Genomic_DNA"/>
</dbReference>
<gene>
    <name evidence="1" type="ORF">T9R20_16195</name>
</gene>
<reference evidence="1 2" key="1">
    <citation type="submission" date="2023-06" db="EMBL/GenBank/DDBJ databases">
        <title>Rock-solubilizing bacteria, Microbacterium invictum, promotes re-establishment of vegetation in rocky wasteland by accelerating rock bio-weathering and reshaping soil bacterial community.</title>
        <authorList>
            <person name="Liu C."/>
        </authorList>
    </citation>
    <scope>NUCLEOTIDE SEQUENCE [LARGE SCALE GENOMIC DNA]</scope>
    <source>
        <strain evidence="1 2">X-18</strain>
    </source>
</reference>
<accession>A0ABZ0VBE7</accession>
<protein>
    <submittedName>
        <fullName evidence="1">Uncharacterized protein</fullName>
    </submittedName>
</protein>
<keyword evidence="2" id="KW-1185">Reference proteome</keyword>
<name>A0ABZ0VBE7_9MICO</name>
<organism evidence="1 2">
    <name type="scientific">Microbacterium invictum</name>
    <dbReference type="NCBI Taxonomy" id="515415"/>
    <lineage>
        <taxon>Bacteria</taxon>
        <taxon>Bacillati</taxon>
        <taxon>Actinomycetota</taxon>
        <taxon>Actinomycetes</taxon>
        <taxon>Micrococcales</taxon>
        <taxon>Microbacteriaceae</taxon>
        <taxon>Microbacterium</taxon>
    </lineage>
</organism>
<evidence type="ECO:0000313" key="2">
    <source>
        <dbReference type="Proteomes" id="UP001324533"/>
    </source>
</evidence>
<proteinExistence type="predicted"/>
<dbReference type="RefSeq" id="WP_322410368.1">
    <property type="nucleotide sequence ID" value="NZ_CP139779.1"/>
</dbReference>